<accession>A0AA39PWN4</accession>
<reference evidence="1" key="1">
    <citation type="submission" date="2023-06" db="EMBL/GenBank/DDBJ databases">
        <authorList>
            <consortium name="Lawrence Berkeley National Laboratory"/>
            <person name="Ahrendt S."/>
            <person name="Sahu N."/>
            <person name="Indic B."/>
            <person name="Wong-Bajracharya J."/>
            <person name="Merenyi Z."/>
            <person name="Ke H.-M."/>
            <person name="Monk M."/>
            <person name="Kocsube S."/>
            <person name="Drula E."/>
            <person name="Lipzen A."/>
            <person name="Balint B."/>
            <person name="Henrissat B."/>
            <person name="Andreopoulos B."/>
            <person name="Martin F.M."/>
            <person name="Harder C.B."/>
            <person name="Rigling D."/>
            <person name="Ford K.L."/>
            <person name="Foster G.D."/>
            <person name="Pangilinan J."/>
            <person name="Papanicolaou A."/>
            <person name="Barry K."/>
            <person name="LaButti K."/>
            <person name="Viragh M."/>
            <person name="Koriabine M."/>
            <person name="Yan M."/>
            <person name="Riley R."/>
            <person name="Champramary S."/>
            <person name="Plett K.L."/>
            <person name="Tsai I.J."/>
            <person name="Slot J."/>
            <person name="Sipos G."/>
            <person name="Plett J."/>
            <person name="Nagy L.G."/>
            <person name="Grigoriev I.V."/>
        </authorList>
    </citation>
    <scope>NUCLEOTIDE SEQUENCE</scope>
    <source>
        <strain evidence="1">HWK02</strain>
    </source>
</reference>
<comment type="caution">
    <text evidence="1">The sequence shown here is derived from an EMBL/GenBank/DDBJ whole genome shotgun (WGS) entry which is preliminary data.</text>
</comment>
<protein>
    <submittedName>
        <fullName evidence="1">Uncharacterized protein</fullName>
    </submittedName>
</protein>
<proteinExistence type="predicted"/>
<dbReference type="AlphaFoldDB" id="A0AA39PWN4"/>
<sequence length="171" mass="19260">MLVHQVILQRNDGERERGVQGDGDMDGGKWFIRYEHDVFGEGQGHVHDKKMCQKYAYFPKVTLSSFTEASMPEPSISVLKQWAHTGRCPIIPSSLADTPCACLGVKGVLGKLNTILNTSYTLEIRSLSSLLNTYILKDYDFGTAFSHLHPFWYHGLTDIEDKLCSCKASDW</sequence>
<name>A0AA39PWN4_9AGAR</name>
<keyword evidence="2" id="KW-1185">Reference proteome</keyword>
<evidence type="ECO:0000313" key="1">
    <source>
        <dbReference type="EMBL" id="KAK0491943.1"/>
    </source>
</evidence>
<gene>
    <name evidence="1" type="ORF">EDD18DRAFT_1334514</name>
</gene>
<dbReference type="Proteomes" id="UP001175228">
    <property type="component" value="Unassembled WGS sequence"/>
</dbReference>
<dbReference type="EMBL" id="JAUEPU010000032">
    <property type="protein sequence ID" value="KAK0491943.1"/>
    <property type="molecule type" value="Genomic_DNA"/>
</dbReference>
<organism evidence="1 2">
    <name type="scientific">Armillaria luteobubalina</name>
    <dbReference type="NCBI Taxonomy" id="153913"/>
    <lineage>
        <taxon>Eukaryota</taxon>
        <taxon>Fungi</taxon>
        <taxon>Dikarya</taxon>
        <taxon>Basidiomycota</taxon>
        <taxon>Agaricomycotina</taxon>
        <taxon>Agaricomycetes</taxon>
        <taxon>Agaricomycetidae</taxon>
        <taxon>Agaricales</taxon>
        <taxon>Marasmiineae</taxon>
        <taxon>Physalacriaceae</taxon>
        <taxon>Armillaria</taxon>
    </lineage>
</organism>
<evidence type="ECO:0000313" key="2">
    <source>
        <dbReference type="Proteomes" id="UP001175228"/>
    </source>
</evidence>